<evidence type="ECO:0000256" key="4">
    <source>
        <dbReference type="ARBA" id="ARBA00022454"/>
    </source>
</evidence>
<dbReference type="EMBL" id="KV454297">
    <property type="protein sequence ID" value="ODQ71665.1"/>
    <property type="molecule type" value="Genomic_DNA"/>
</dbReference>
<dbReference type="GO" id="GO:0051383">
    <property type="term" value="P:kinetochore organization"/>
    <property type="evidence" value="ECO:0007669"/>
    <property type="project" value="TreeGrafter"/>
</dbReference>
<dbReference type="PANTHER" id="PTHR21650">
    <property type="entry name" value="MEMBRALIN/KINETOCHORE PROTEIN NUF2"/>
    <property type="match status" value="1"/>
</dbReference>
<protein>
    <submittedName>
        <fullName evidence="15">Uncharacterized protein</fullName>
    </submittedName>
</protein>
<evidence type="ECO:0000256" key="6">
    <source>
        <dbReference type="ARBA" id="ARBA00022776"/>
    </source>
</evidence>
<dbReference type="InterPro" id="IPR038275">
    <property type="entry name" value="Nuf2_N_sf"/>
</dbReference>
<dbReference type="GO" id="GO:0051315">
    <property type="term" value="P:attachment of mitotic spindle microtubules to kinetochore"/>
    <property type="evidence" value="ECO:0007669"/>
    <property type="project" value="TreeGrafter"/>
</dbReference>
<dbReference type="GO" id="GO:0031262">
    <property type="term" value="C:Ndc80 complex"/>
    <property type="evidence" value="ECO:0007669"/>
    <property type="project" value="InterPro"/>
</dbReference>
<dbReference type="Pfam" id="PF18595">
    <property type="entry name" value="Nuf2_DHR10-like"/>
    <property type="match status" value="1"/>
</dbReference>
<feature type="domain" description="Kinetochore protein Nuf2 N-terminal" evidence="13">
    <location>
        <begin position="39"/>
        <end position="176"/>
    </location>
</feature>
<organism evidence="15 16">
    <name type="scientific">Lipomyces starkeyi NRRL Y-11557</name>
    <dbReference type="NCBI Taxonomy" id="675824"/>
    <lineage>
        <taxon>Eukaryota</taxon>
        <taxon>Fungi</taxon>
        <taxon>Dikarya</taxon>
        <taxon>Ascomycota</taxon>
        <taxon>Saccharomycotina</taxon>
        <taxon>Lipomycetes</taxon>
        <taxon>Lipomycetales</taxon>
        <taxon>Lipomycetaceae</taxon>
        <taxon>Lipomyces</taxon>
    </lineage>
</organism>
<evidence type="ECO:0000256" key="9">
    <source>
        <dbReference type="ARBA" id="ARBA00023242"/>
    </source>
</evidence>
<dbReference type="STRING" id="675824.A0A1E3Q1U1"/>
<evidence type="ECO:0000256" key="3">
    <source>
        <dbReference type="ARBA" id="ARBA00005498"/>
    </source>
</evidence>
<sequence length="473" mass="54654">MAFSARKSTVFSARKSSAYKQSGFSSSSTTRSQPAFQGDIFPLLDFPEIAVCLRGCDFSVAEEMLAKPTAIFVQQLYEQMVASFLGVTYENCVPILDICSEGRETFETARAARSVLALVRASARLMRICGVDDLSMADFMRPEAQRLRRLLSAVVNFARFREEHMGVCEDLIQRSEETSLATERAYQDVAMFSERVQELRIQKKEEAPKIKETQEHNREVEAELRRLKKVQEQYVAEHETYKGDKQRLVSKLEDQNFLTVQMRKEFEKLRPYVLDAPSTLRKINDEMSDSVQTGKATIDKLEKRLRALEVTIESFKTVEQDISACFKIMEETENELAKQDEASRQLARLMELHDHRQIEVHEVERKSTQLKRQLANAEERIQRLQEQRLQKREGVQKKTQELKEAYAALVAERSVVTQEMEKKKALIANVEKKQFDLREQLEGEIRSTTSELQKLEAHVSLYLSEMEQCIIVK</sequence>
<dbReference type="GO" id="GO:0045132">
    <property type="term" value="P:meiotic chromosome segregation"/>
    <property type="evidence" value="ECO:0007669"/>
    <property type="project" value="TreeGrafter"/>
</dbReference>
<keyword evidence="5" id="KW-0132">Cell division</keyword>
<feature type="coiled-coil region" evidence="12">
    <location>
        <begin position="210"/>
        <end position="237"/>
    </location>
</feature>
<dbReference type="OrthoDB" id="8194677at2759"/>
<keyword evidence="8 12" id="KW-0175">Coiled coil</keyword>
<evidence type="ECO:0000256" key="1">
    <source>
        <dbReference type="ARBA" id="ARBA00004123"/>
    </source>
</evidence>
<keyword evidence="4" id="KW-0158">Chromosome</keyword>
<comment type="subcellular location">
    <subcellularLocation>
        <location evidence="2">Chromosome</location>
        <location evidence="2">Centromere</location>
        <location evidence="2">Kinetochore</location>
    </subcellularLocation>
    <subcellularLocation>
        <location evidence="1">Nucleus</location>
    </subcellularLocation>
</comment>
<dbReference type="AlphaFoldDB" id="A0A1E3Q1U1"/>
<comment type="similarity">
    <text evidence="3">Belongs to the NUF2 family.</text>
</comment>
<evidence type="ECO:0000313" key="15">
    <source>
        <dbReference type="EMBL" id="ODQ71665.1"/>
    </source>
</evidence>
<feature type="coiled-coil region" evidence="12">
    <location>
        <begin position="291"/>
        <end position="412"/>
    </location>
</feature>
<keyword evidence="11" id="KW-0137">Centromere</keyword>
<evidence type="ECO:0000259" key="13">
    <source>
        <dbReference type="Pfam" id="PF03800"/>
    </source>
</evidence>
<reference evidence="15 16" key="1">
    <citation type="journal article" date="2016" name="Proc. Natl. Acad. Sci. U.S.A.">
        <title>Comparative genomics of biotechnologically important yeasts.</title>
        <authorList>
            <person name="Riley R."/>
            <person name="Haridas S."/>
            <person name="Wolfe K.H."/>
            <person name="Lopes M.R."/>
            <person name="Hittinger C.T."/>
            <person name="Goeker M."/>
            <person name="Salamov A.A."/>
            <person name="Wisecaver J.H."/>
            <person name="Long T.M."/>
            <person name="Calvey C.H."/>
            <person name="Aerts A.L."/>
            <person name="Barry K.W."/>
            <person name="Choi C."/>
            <person name="Clum A."/>
            <person name="Coughlan A.Y."/>
            <person name="Deshpande S."/>
            <person name="Douglass A.P."/>
            <person name="Hanson S.J."/>
            <person name="Klenk H.-P."/>
            <person name="LaButti K.M."/>
            <person name="Lapidus A."/>
            <person name="Lindquist E.A."/>
            <person name="Lipzen A.M."/>
            <person name="Meier-Kolthoff J.P."/>
            <person name="Ohm R.A."/>
            <person name="Otillar R.P."/>
            <person name="Pangilinan J.L."/>
            <person name="Peng Y."/>
            <person name="Rokas A."/>
            <person name="Rosa C.A."/>
            <person name="Scheuner C."/>
            <person name="Sibirny A.A."/>
            <person name="Slot J.C."/>
            <person name="Stielow J.B."/>
            <person name="Sun H."/>
            <person name="Kurtzman C.P."/>
            <person name="Blackwell M."/>
            <person name="Grigoriev I.V."/>
            <person name="Jeffries T.W."/>
        </authorList>
    </citation>
    <scope>NUCLEOTIDE SEQUENCE [LARGE SCALE GENOMIC DNA]</scope>
    <source>
        <strain evidence="15 16">NRRL Y-11557</strain>
    </source>
</reference>
<name>A0A1E3Q1U1_LIPST</name>
<keyword evidence="7" id="KW-0995">Kinetochore</keyword>
<dbReference type="InterPro" id="IPR005549">
    <property type="entry name" value="Kinetochore_Nuf2_N"/>
</dbReference>
<gene>
    <name evidence="15" type="ORF">LIPSTDRAFT_73388</name>
</gene>
<feature type="domain" description="Nuf2 DHR10-like" evidence="14">
    <location>
        <begin position="288"/>
        <end position="404"/>
    </location>
</feature>
<dbReference type="GO" id="GO:0005634">
    <property type="term" value="C:nucleus"/>
    <property type="evidence" value="ECO:0007669"/>
    <property type="project" value="UniProtKB-SubCell"/>
</dbReference>
<proteinExistence type="inferred from homology"/>
<dbReference type="GO" id="GO:0007052">
    <property type="term" value="P:mitotic spindle organization"/>
    <property type="evidence" value="ECO:0007669"/>
    <property type="project" value="TreeGrafter"/>
</dbReference>
<evidence type="ECO:0000256" key="2">
    <source>
        <dbReference type="ARBA" id="ARBA00004629"/>
    </source>
</evidence>
<accession>A0A1E3Q1U1</accession>
<dbReference type="PANTHER" id="PTHR21650:SF2">
    <property type="entry name" value="KINETOCHORE PROTEIN NUF2"/>
    <property type="match status" value="1"/>
</dbReference>
<keyword evidence="9" id="KW-0539">Nucleus</keyword>
<evidence type="ECO:0000256" key="10">
    <source>
        <dbReference type="ARBA" id="ARBA00023306"/>
    </source>
</evidence>
<dbReference type="GO" id="GO:0044877">
    <property type="term" value="F:protein-containing complex binding"/>
    <property type="evidence" value="ECO:0007669"/>
    <property type="project" value="TreeGrafter"/>
</dbReference>
<dbReference type="GO" id="GO:0051301">
    <property type="term" value="P:cell division"/>
    <property type="evidence" value="ECO:0007669"/>
    <property type="project" value="UniProtKB-KW"/>
</dbReference>
<evidence type="ECO:0000259" key="14">
    <source>
        <dbReference type="Pfam" id="PF18595"/>
    </source>
</evidence>
<dbReference type="Pfam" id="PF03800">
    <property type="entry name" value="Nuf2"/>
    <property type="match status" value="1"/>
</dbReference>
<dbReference type="Proteomes" id="UP000094385">
    <property type="component" value="Unassembled WGS sequence"/>
</dbReference>
<evidence type="ECO:0000256" key="7">
    <source>
        <dbReference type="ARBA" id="ARBA00022838"/>
    </source>
</evidence>
<keyword evidence="10" id="KW-0131">Cell cycle</keyword>
<evidence type="ECO:0000313" key="16">
    <source>
        <dbReference type="Proteomes" id="UP000094385"/>
    </source>
</evidence>
<keyword evidence="16" id="KW-1185">Reference proteome</keyword>
<evidence type="ECO:0000256" key="5">
    <source>
        <dbReference type="ARBA" id="ARBA00022618"/>
    </source>
</evidence>
<evidence type="ECO:0000256" key="12">
    <source>
        <dbReference type="SAM" id="Coils"/>
    </source>
</evidence>
<evidence type="ECO:0000256" key="8">
    <source>
        <dbReference type="ARBA" id="ARBA00023054"/>
    </source>
</evidence>
<keyword evidence="6" id="KW-0498">Mitosis</keyword>
<dbReference type="InterPro" id="IPR041112">
    <property type="entry name" value="Nuf2_DHR10-like"/>
</dbReference>
<dbReference type="Gene3D" id="1.10.418.60">
    <property type="entry name" value="Ncd80 complex, Nuf2 subunit"/>
    <property type="match status" value="1"/>
</dbReference>
<evidence type="ECO:0000256" key="11">
    <source>
        <dbReference type="ARBA" id="ARBA00023328"/>
    </source>
</evidence>